<evidence type="ECO:0000256" key="4">
    <source>
        <dbReference type="ARBA" id="ARBA00022729"/>
    </source>
</evidence>
<dbReference type="GO" id="GO:0006508">
    <property type="term" value="P:proteolysis"/>
    <property type="evidence" value="ECO:0007669"/>
    <property type="project" value="InterPro"/>
</dbReference>
<keyword evidence="3" id="KW-0964">Secreted</keyword>
<accession>A0AAV8UAM4</accession>
<dbReference type="InterPro" id="IPR033868">
    <property type="entry name" value="Xylanase_inhibitor_I-like"/>
</dbReference>
<evidence type="ECO:0000313" key="9">
    <source>
        <dbReference type="Proteomes" id="UP001159364"/>
    </source>
</evidence>
<evidence type="ECO:0000313" key="8">
    <source>
        <dbReference type="EMBL" id="KAJ8899451.1"/>
    </source>
</evidence>
<dbReference type="Pfam" id="PF14543">
    <property type="entry name" value="TAXi_N"/>
    <property type="match status" value="1"/>
</dbReference>
<comment type="caution">
    <text evidence="8">The sequence shown here is derived from an EMBL/GenBank/DDBJ whole genome shotgun (WGS) entry which is preliminary data.</text>
</comment>
<evidence type="ECO:0000256" key="2">
    <source>
        <dbReference type="ARBA" id="ARBA00007447"/>
    </source>
</evidence>
<dbReference type="InterPro" id="IPR001461">
    <property type="entry name" value="Aspartic_peptidase_A1"/>
</dbReference>
<dbReference type="PANTHER" id="PTHR47965:SF6">
    <property type="entry name" value="ASPARTIC PROTEINASE GIP1-RELATED"/>
    <property type="match status" value="1"/>
</dbReference>
<feature type="signal peptide" evidence="5">
    <location>
        <begin position="1"/>
        <end position="18"/>
    </location>
</feature>
<dbReference type="Pfam" id="PF14541">
    <property type="entry name" value="TAXi_C"/>
    <property type="match status" value="1"/>
</dbReference>
<dbReference type="Gene3D" id="2.40.70.10">
    <property type="entry name" value="Acid Proteases"/>
    <property type="match status" value="2"/>
</dbReference>
<dbReference type="InterPro" id="IPR021109">
    <property type="entry name" value="Peptidase_aspartic_dom_sf"/>
</dbReference>
<dbReference type="GO" id="GO:0004190">
    <property type="term" value="F:aspartic-type endopeptidase activity"/>
    <property type="evidence" value="ECO:0007669"/>
    <property type="project" value="InterPro"/>
</dbReference>
<dbReference type="FunFam" id="2.40.70.10:FF:000096">
    <property type="entry name" value="Basic 7S globulin"/>
    <property type="match status" value="1"/>
</dbReference>
<evidence type="ECO:0000259" key="7">
    <source>
        <dbReference type="Pfam" id="PF14543"/>
    </source>
</evidence>
<dbReference type="Proteomes" id="UP001159364">
    <property type="component" value="Linkage Group LG08"/>
</dbReference>
<dbReference type="GO" id="GO:0005576">
    <property type="term" value="C:extracellular region"/>
    <property type="evidence" value="ECO:0007669"/>
    <property type="project" value="UniProtKB-SubCell"/>
</dbReference>
<dbReference type="PANTHER" id="PTHR47965">
    <property type="entry name" value="ASPARTYL PROTEASE-RELATED"/>
    <property type="match status" value="1"/>
</dbReference>
<evidence type="ECO:0000256" key="1">
    <source>
        <dbReference type="ARBA" id="ARBA00004239"/>
    </source>
</evidence>
<comment type="similarity">
    <text evidence="2">Belongs to the peptidase A1 family.</text>
</comment>
<dbReference type="EMBL" id="JAIWQS010000008">
    <property type="protein sequence ID" value="KAJ8899451.1"/>
    <property type="molecule type" value="Genomic_DNA"/>
</dbReference>
<name>A0AAV8UAM4_9ROSI</name>
<dbReference type="InterPro" id="IPR032799">
    <property type="entry name" value="TAXi_C"/>
</dbReference>
<keyword evidence="4 5" id="KW-0732">Signal</keyword>
<evidence type="ECO:0000256" key="3">
    <source>
        <dbReference type="ARBA" id="ARBA00022525"/>
    </source>
</evidence>
<gene>
    <name evidence="8" type="ORF">K2173_018425</name>
</gene>
<proteinExistence type="inferred from homology"/>
<feature type="chain" id="PRO_5044001166" description="Peptidase A1 domain-containing protein" evidence="5">
    <location>
        <begin position="19"/>
        <end position="431"/>
    </location>
</feature>
<sequence>MSVSLLLYLCFIPTLVHGAFLLPIQKDHNTRQYTTTIYLKTPLQPTKLLVDLGASFTWVDCYNNYSSISYRHVPCGTSLCDSFHSLACGNCYQPPGPACANDTCDFYPENSVTRHVNLEAAIIDALALLTTDGLVQGPLAVVENYIFSCARTSLLKGLAKGVSGTAALGRSNISVQSQVRETFAAPNSFALCLSGSRSAPGVGFIGSRGPYIFSPGIDMSKSLSYTPLLVNPVQVTVITIFGRPSDEYLIGLTSIKVNGKVVQLNKTLLAIDSDTGYGGTKISTVIPYATLQTSIYNAFTEAFVRESSAMNLTVAKPVKPFKFCYQAKGIINTRLGPAVPIVDLVLQSESMIWRILGANMMVKVTSKHVDLWCLGFVDGGANPRTPIVIGGRQIGKKILCLILLYLILSHKISTIYFARFMRNLCGTHINE</sequence>
<organism evidence="8 9">
    <name type="scientific">Erythroxylum novogranatense</name>
    <dbReference type="NCBI Taxonomy" id="1862640"/>
    <lineage>
        <taxon>Eukaryota</taxon>
        <taxon>Viridiplantae</taxon>
        <taxon>Streptophyta</taxon>
        <taxon>Embryophyta</taxon>
        <taxon>Tracheophyta</taxon>
        <taxon>Spermatophyta</taxon>
        <taxon>Magnoliopsida</taxon>
        <taxon>eudicotyledons</taxon>
        <taxon>Gunneridae</taxon>
        <taxon>Pentapetalae</taxon>
        <taxon>rosids</taxon>
        <taxon>fabids</taxon>
        <taxon>Malpighiales</taxon>
        <taxon>Erythroxylaceae</taxon>
        <taxon>Erythroxylum</taxon>
    </lineage>
</organism>
<protein>
    <recommendedName>
        <fullName evidence="10">Peptidase A1 domain-containing protein</fullName>
    </recommendedName>
</protein>
<evidence type="ECO:0000256" key="5">
    <source>
        <dbReference type="SAM" id="SignalP"/>
    </source>
</evidence>
<feature type="domain" description="Xylanase inhibitor N-terminal" evidence="7">
    <location>
        <begin position="33"/>
        <end position="207"/>
    </location>
</feature>
<dbReference type="CDD" id="cd05489">
    <property type="entry name" value="xylanase_inhibitor_I_like"/>
    <property type="match status" value="1"/>
</dbReference>
<dbReference type="AlphaFoldDB" id="A0AAV8UAM4"/>
<keyword evidence="9" id="KW-1185">Reference proteome</keyword>
<reference evidence="8 9" key="1">
    <citation type="submission" date="2021-09" db="EMBL/GenBank/DDBJ databases">
        <title>Genomic insights and catalytic innovation underlie evolution of tropane alkaloids biosynthesis.</title>
        <authorList>
            <person name="Wang Y.-J."/>
            <person name="Tian T."/>
            <person name="Huang J.-P."/>
            <person name="Huang S.-X."/>
        </authorList>
    </citation>
    <scope>NUCLEOTIDE SEQUENCE [LARGE SCALE GENOMIC DNA]</scope>
    <source>
        <strain evidence="8">KIB-2018</strain>
        <tissue evidence="8">Leaf</tissue>
    </source>
</reference>
<dbReference type="SUPFAM" id="SSF50630">
    <property type="entry name" value="Acid proteases"/>
    <property type="match status" value="1"/>
</dbReference>
<comment type="subcellular location">
    <subcellularLocation>
        <location evidence="1">Secreted</location>
        <location evidence="1">Extracellular space</location>
    </subcellularLocation>
</comment>
<dbReference type="FunFam" id="2.40.70.10:FF:000041">
    <property type="entry name" value="Basic 7S globulin"/>
    <property type="match status" value="1"/>
</dbReference>
<evidence type="ECO:0008006" key="10">
    <source>
        <dbReference type="Google" id="ProtNLM"/>
    </source>
</evidence>
<evidence type="ECO:0000259" key="6">
    <source>
        <dbReference type="Pfam" id="PF14541"/>
    </source>
</evidence>
<feature type="domain" description="Xylanase inhibitor C-terminal" evidence="6">
    <location>
        <begin position="247"/>
        <end position="397"/>
    </location>
</feature>
<dbReference type="InterPro" id="IPR032861">
    <property type="entry name" value="TAXi_N"/>
</dbReference>